<keyword evidence="1" id="KW-0812">Transmembrane</keyword>
<keyword evidence="1" id="KW-1133">Transmembrane helix</keyword>
<evidence type="ECO:0000256" key="1">
    <source>
        <dbReference type="SAM" id="Phobius"/>
    </source>
</evidence>
<comment type="caution">
    <text evidence="3">The sequence shown here is derived from an EMBL/GenBank/DDBJ whole genome shotgun (WGS) entry which is preliminary data.</text>
</comment>
<keyword evidence="2" id="KW-0732">Signal</keyword>
<keyword evidence="1" id="KW-0472">Membrane</keyword>
<dbReference type="AlphaFoldDB" id="A0A7C6EEH9"/>
<feature type="transmembrane region" description="Helical" evidence="1">
    <location>
        <begin position="104"/>
        <end position="121"/>
    </location>
</feature>
<accession>A0A7C6EEH9</accession>
<feature type="signal peptide" evidence="2">
    <location>
        <begin position="1"/>
        <end position="21"/>
    </location>
</feature>
<proteinExistence type="predicted"/>
<name>A0A7C6EEH9_UNCW3</name>
<feature type="transmembrane region" description="Helical" evidence="1">
    <location>
        <begin position="133"/>
        <end position="154"/>
    </location>
</feature>
<protein>
    <submittedName>
        <fullName evidence="3">Uncharacterized protein</fullName>
    </submittedName>
</protein>
<sequence>MLKNSYLLIFCLFALAGVLFAQTSNPQPNEPHLLVDDGESMMMSYADANLIMTNKYFGLKERLNSRRWQGYQGNIKVAEPKFFEIAGFNEEAKLAAKYQIVRQTVFWSGAGMIFLGGLITVTKTKKNDNKWQFPAVGIGLLATGIGLDAIWYFAPPNHYPLSKALAAATKYNKKE</sequence>
<gene>
    <name evidence="3" type="ORF">ENW73_08110</name>
</gene>
<reference evidence="3" key="1">
    <citation type="journal article" date="2020" name="mSystems">
        <title>Genome- and Community-Level Interaction Insights into Carbon Utilization and Element Cycling Functions of Hydrothermarchaeota in Hydrothermal Sediment.</title>
        <authorList>
            <person name="Zhou Z."/>
            <person name="Liu Y."/>
            <person name="Xu W."/>
            <person name="Pan J."/>
            <person name="Luo Z.H."/>
            <person name="Li M."/>
        </authorList>
    </citation>
    <scope>NUCLEOTIDE SEQUENCE [LARGE SCALE GENOMIC DNA]</scope>
    <source>
        <strain evidence="3">SpSt-876</strain>
    </source>
</reference>
<feature type="chain" id="PRO_5027900805" evidence="2">
    <location>
        <begin position="22"/>
        <end position="175"/>
    </location>
</feature>
<dbReference type="EMBL" id="DTLI01000194">
    <property type="protein sequence ID" value="HHS52802.1"/>
    <property type="molecule type" value="Genomic_DNA"/>
</dbReference>
<evidence type="ECO:0000256" key="2">
    <source>
        <dbReference type="SAM" id="SignalP"/>
    </source>
</evidence>
<organism evidence="3">
    <name type="scientific">candidate division WOR-3 bacterium</name>
    <dbReference type="NCBI Taxonomy" id="2052148"/>
    <lineage>
        <taxon>Bacteria</taxon>
        <taxon>Bacteria division WOR-3</taxon>
    </lineage>
</organism>
<evidence type="ECO:0000313" key="3">
    <source>
        <dbReference type="EMBL" id="HHS52802.1"/>
    </source>
</evidence>